<dbReference type="EMBL" id="KQ257454">
    <property type="protein sequence ID" value="KND01429.1"/>
    <property type="molecule type" value="Genomic_DNA"/>
</dbReference>
<dbReference type="GO" id="GO:0005737">
    <property type="term" value="C:cytoplasm"/>
    <property type="evidence" value="ECO:0007669"/>
    <property type="project" value="TreeGrafter"/>
</dbReference>
<sequence length="122" mass="13907">MALTPEVAQKVLTEIQNKIVETSRQLSIVRAQLSTRDREKRVCELTVKELASLDSNTGSYRAVGKMFIQEPLPGLIKELETRKQESEREAKNFERAAGKLERDLNDAQNTWKEIMHRAKPAA</sequence>
<reference evidence="4 5" key="1">
    <citation type="submission" date="2009-08" db="EMBL/GenBank/DDBJ databases">
        <title>The Genome Sequence of Spizellomyces punctatus strain DAOM BR117.</title>
        <authorList>
            <consortium name="The Broad Institute Genome Sequencing Platform"/>
            <person name="Russ C."/>
            <person name="Cuomo C."/>
            <person name="Shea T."/>
            <person name="Young S.K."/>
            <person name="Zeng Q."/>
            <person name="Koehrsen M."/>
            <person name="Haas B."/>
            <person name="Borodovsky M."/>
            <person name="Guigo R."/>
            <person name="Alvarado L."/>
            <person name="Berlin A."/>
            <person name="Bochicchio J."/>
            <person name="Borenstein D."/>
            <person name="Chapman S."/>
            <person name="Chen Z."/>
            <person name="Engels R."/>
            <person name="Freedman E."/>
            <person name="Gellesch M."/>
            <person name="Goldberg J."/>
            <person name="Griggs A."/>
            <person name="Gujja S."/>
            <person name="Heiman D."/>
            <person name="Hepburn T."/>
            <person name="Howarth C."/>
            <person name="Jen D."/>
            <person name="Larson L."/>
            <person name="Lewis B."/>
            <person name="Mehta T."/>
            <person name="Park D."/>
            <person name="Pearson M."/>
            <person name="Roberts A."/>
            <person name="Saif S."/>
            <person name="Shenoy N."/>
            <person name="Sisk P."/>
            <person name="Stolte C."/>
            <person name="Sykes S."/>
            <person name="Thomson T."/>
            <person name="Walk T."/>
            <person name="White J."/>
            <person name="Yandava C."/>
            <person name="Burger G."/>
            <person name="Gray M.W."/>
            <person name="Holland P.W.H."/>
            <person name="King N."/>
            <person name="Lang F.B.F."/>
            <person name="Roger A.J."/>
            <person name="Ruiz-Trillo I."/>
            <person name="Lander E."/>
            <person name="Nusbaum C."/>
        </authorList>
    </citation>
    <scope>NUCLEOTIDE SEQUENCE [LARGE SCALE GENOMIC DNA]</scope>
    <source>
        <strain evidence="4 5">DAOM BR117</strain>
    </source>
</reference>
<evidence type="ECO:0000256" key="1">
    <source>
        <dbReference type="ARBA" id="ARBA00008045"/>
    </source>
</evidence>
<dbReference type="Gene3D" id="1.10.287.370">
    <property type="match status" value="1"/>
</dbReference>
<dbReference type="RefSeq" id="XP_016609468.1">
    <property type="nucleotide sequence ID" value="XM_016751508.1"/>
</dbReference>
<proteinExistence type="inferred from homology"/>
<keyword evidence="2" id="KW-0143">Chaperone</keyword>
<feature type="coiled-coil region" evidence="3">
    <location>
        <begin position="76"/>
        <end position="110"/>
    </location>
</feature>
<gene>
    <name evidence="4" type="ORF">SPPG_03234</name>
</gene>
<name>A0A0L0HKR8_SPIPD</name>
<evidence type="ECO:0000313" key="4">
    <source>
        <dbReference type="EMBL" id="KND01429.1"/>
    </source>
</evidence>
<dbReference type="Pfam" id="PF01920">
    <property type="entry name" value="Prefoldin_2"/>
    <property type="match status" value="1"/>
</dbReference>
<keyword evidence="5" id="KW-1185">Reference proteome</keyword>
<accession>A0A0L0HKR8</accession>
<dbReference type="STRING" id="645134.A0A0L0HKR8"/>
<dbReference type="PANTHER" id="PTHR20903:SF0">
    <property type="entry name" value="PREFOLDIN SUBUNIT 1"/>
    <property type="match status" value="1"/>
</dbReference>
<organism evidence="4 5">
    <name type="scientific">Spizellomyces punctatus (strain DAOM BR117)</name>
    <dbReference type="NCBI Taxonomy" id="645134"/>
    <lineage>
        <taxon>Eukaryota</taxon>
        <taxon>Fungi</taxon>
        <taxon>Fungi incertae sedis</taxon>
        <taxon>Chytridiomycota</taxon>
        <taxon>Chytridiomycota incertae sedis</taxon>
        <taxon>Chytridiomycetes</taxon>
        <taxon>Spizellomycetales</taxon>
        <taxon>Spizellomycetaceae</taxon>
        <taxon>Spizellomyces</taxon>
    </lineage>
</organism>
<evidence type="ECO:0000256" key="2">
    <source>
        <dbReference type="ARBA" id="ARBA00023186"/>
    </source>
</evidence>
<dbReference type="FunCoup" id="A0A0L0HKR8">
    <property type="interactions" value="405"/>
</dbReference>
<dbReference type="GO" id="GO:0051082">
    <property type="term" value="F:unfolded protein binding"/>
    <property type="evidence" value="ECO:0007669"/>
    <property type="project" value="InterPro"/>
</dbReference>
<dbReference type="AlphaFoldDB" id="A0A0L0HKR8"/>
<dbReference type="InParanoid" id="A0A0L0HKR8"/>
<dbReference type="GO" id="GO:0016272">
    <property type="term" value="C:prefoldin complex"/>
    <property type="evidence" value="ECO:0007669"/>
    <property type="project" value="InterPro"/>
</dbReference>
<evidence type="ECO:0000256" key="3">
    <source>
        <dbReference type="SAM" id="Coils"/>
    </source>
</evidence>
<dbReference type="eggNOG" id="KOG3501">
    <property type="taxonomic scope" value="Eukaryota"/>
</dbReference>
<evidence type="ECO:0008006" key="6">
    <source>
        <dbReference type="Google" id="ProtNLM"/>
    </source>
</evidence>
<dbReference type="InterPro" id="IPR009053">
    <property type="entry name" value="Prefoldin"/>
</dbReference>
<dbReference type="CDD" id="cd23164">
    <property type="entry name" value="Prefoldin_1"/>
    <property type="match status" value="1"/>
</dbReference>
<dbReference type="GeneID" id="27686766"/>
<dbReference type="Proteomes" id="UP000053201">
    <property type="component" value="Unassembled WGS sequence"/>
</dbReference>
<dbReference type="GO" id="GO:0044183">
    <property type="term" value="F:protein folding chaperone"/>
    <property type="evidence" value="ECO:0007669"/>
    <property type="project" value="TreeGrafter"/>
</dbReference>
<evidence type="ECO:0000313" key="5">
    <source>
        <dbReference type="Proteomes" id="UP000053201"/>
    </source>
</evidence>
<dbReference type="OrthoDB" id="2015447at2759"/>
<protein>
    <recommendedName>
        <fullName evidence="6">Prefoldin, alpha subunit</fullName>
    </recommendedName>
</protein>
<dbReference type="InterPro" id="IPR002777">
    <property type="entry name" value="PFD_beta-like"/>
</dbReference>
<comment type="similarity">
    <text evidence="1">Belongs to the prefoldin subunit beta family.</text>
</comment>
<dbReference type="PANTHER" id="PTHR20903">
    <property type="entry name" value="PREFOLDIN SUBUNIT 1-RELATED"/>
    <property type="match status" value="1"/>
</dbReference>
<dbReference type="VEuPathDB" id="FungiDB:SPPG_03234"/>
<keyword evidence="3" id="KW-0175">Coiled coil</keyword>
<dbReference type="OMA" id="REMIQQK"/>
<dbReference type="SUPFAM" id="SSF46579">
    <property type="entry name" value="Prefoldin"/>
    <property type="match status" value="1"/>
</dbReference>